<dbReference type="EMBL" id="JACHFY010000014">
    <property type="protein sequence ID" value="MBB5254389.1"/>
    <property type="molecule type" value="Genomic_DNA"/>
</dbReference>
<name>A0A650CFC2_SULOH</name>
<dbReference type="RefSeq" id="WP_156014027.1">
    <property type="nucleotide sequence ID" value="NZ_CP045484.1"/>
</dbReference>
<evidence type="ECO:0000313" key="4">
    <source>
        <dbReference type="Proteomes" id="UP000427373"/>
    </source>
</evidence>
<dbReference type="Proteomes" id="UP000582213">
    <property type="component" value="Unassembled WGS sequence"/>
</dbReference>
<dbReference type="GeneID" id="42800398"/>
<organism evidence="3 4">
    <name type="scientific">Sulfurisphaera ohwakuensis</name>
    <dbReference type="NCBI Taxonomy" id="69656"/>
    <lineage>
        <taxon>Archaea</taxon>
        <taxon>Thermoproteota</taxon>
        <taxon>Thermoprotei</taxon>
        <taxon>Sulfolobales</taxon>
        <taxon>Sulfolobaceae</taxon>
        <taxon>Sulfurisphaera</taxon>
    </lineage>
</organism>
<dbReference type="InterPro" id="IPR011991">
    <property type="entry name" value="ArsR-like_HTH"/>
</dbReference>
<feature type="domain" description="HTH marR-type" evidence="1">
    <location>
        <begin position="1"/>
        <end position="49"/>
    </location>
</feature>
<dbReference type="SUPFAM" id="SSF46785">
    <property type="entry name" value="Winged helix' DNA-binding domain"/>
    <property type="match status" value="1"/>
</dbReference>
<dbReference type="GO" id="GO:0003700">
    <property type="term" value="F:DNA-binding transcription factor activity"/>
    <property type="evidence" value="ECO:0007669"/>
    <property type="project" value="InterPro"/>
</dbReference>
<reference evidence="2 5" key="2">
    <citation type="submission" date="2020-08" db="EMBL/GenBank/DDBJ databases">
        <title>Genomic Encyclopedia of Type Strains, Phase IV (KMG-IV): sequencing the most valuable type-strain genomes for metagenomic binning, comparative biology and taxonomic classification.</title>
        <authorList>
            <person name="Goeker M."/>
        </authorList>
    </citation>
    <scope>NUCLEOTIDE SEQUENCE [LARGE SCALE GENOMIC DNA]</scope>
    <source>
        <strain evidence="2 5">DSM 12421</strain>
    </source>
</reference>
<evidence type="ECO:0000259" key="1">
    <source>
        <dbReference type="Pfam" id="PF12802"/>
    </source>
</evidence>
<protein>
    <submittedName>
        <fullName evidence="2">DNA-binding MarR family transcriptional regulator</fullName>
    </submittedName>
    <submittedName>
        <fullName evidence="3">Winged helix DNA-binding protein</fullName>
    </submittedName>
</protein>
<evidence type="ECO:0000313" key="3">
    <source>
        <dbReference type="EMBL" id="QGR16472.1"/>
    </source>
</evidence>
<dbReference type="InterPro" id="IPR000835">
    <property type="entry name" value="HTH_MarR-typ"/>
</dbReference>
<accession>A0A650CFC2</accession>
<reference evidence="3 4" key="1">
    <citation type="submission" date="2019-10" db="EMBL/GenBank/DDBJ databases">
        <title>Genome Sequences from Six Type Strain Members of the Archaeal Family Sulfolobaceae: Acidianus ambivalens, Acidianus infernus, Metallosphaera prunae, Stygiolobus azoricus, Sulfolobus metallicus, and Sulfurisphaera ohwakuensis.</title>
        <authorList>
            <person name="Counts J.A."/>
            <person name="Kelly R.M."/>
        </authorList>
    </citation>
    <scope>NUCLEOTIDE SEQUENCE [LARGE SCALE GENOMIC DNA]</scope>
    <source>
        <strain evidence="3 4">TA-1</strain>
    </source>
</reference>
<dbReference type="Gene3D" id="1.10.10.10">
    <property type="entry name" value="Winged helix-like DNA-binding domain superfamily/Winged helix DNA-binding domain"/>
    <property type="match status" value="1"/>
</dbReference>
<keyword evidence="3" id="KW-0238">DNA-binding</keyword>
<dbReference type="AlphaFoldDB" id="A0A650CFC2"/>
<proteinExistence type="predicted"/>
<dbReference type="CDD" id="cd00090">
    <property type="entry name" value="HTH_ARSR"/>
    <property type="match status" value="1"/>
</dbReference>
<dbReference type="InterPro" id="IPR036390">
    <property type="entry name" value="WH_DNA-bd_sf"/>
</dbReference>
<dbReference type="Pfam" id="PF12802">
    <property type="entry name" value="MarR_2"/>
    <property type="match status" value="1"/>
</dbReference>
<sequence length="93" mass="10955">MNVLQLAILTILSEDERSVNELREYLGIDKKRIIKSIRSLEKKGLVERKTYLGEGDVIFGITEEGIQELYKYYMFLRDLIKEMEISVCTRFDC</sequence>
<dbReference type="KEGG" id="soh:D1869_04085"/>
<dbReference type="OrthoDB" id="42947at2157"/>
<keyword evidence="4" id="KW-1185">Reference proteome</keyword>
<gene>
    <name evidence="3" type="ORF">D1869_04085</name>
    <name evidence="2" type="ORF">HNQ62_002163</name>
</gene>
<dbReference type="InterPro" id="IPR036388">
    <property type="entry name" value="WH-like_DNA-bd_sf"/>
</dbReference>
<dbReference type="EMBL" id="CP045484">
    <property type="protein sequence ID" value="QGR16472.1"/>
    <property type="molecule type" value="Genomic_DNA"/>
</dbReference>
<evidence type="ECO:0000313" key="2">
    <source>
        <dbReference type="EMBL" id="MBB5254389.1"/>
    </source>
</evidence>
<dbReference type="GO" id="GO:0003677">
    <property type="term" value="F:DNA binding"/>
    <property type="evidence" value="ECO:0007669"/>
    <property type="project" value="UniProtKB-KW"/>
</dbReference>
<dbReference type="Proteomes" id="UP000427373">
    <property type="component" value="Chromosome"/>
</dbReference>
<evidence type="ECO:0000313" key="5">
    <source>
        <dbReference type="Proteomes" id="UP000582213"/>
    </source>
</evidence>